<name>A0A369YAF5_9PAST</name>
<dbReference type="STRING" id="1035839.GCA_000238795_02004"/>
<dbReference type="GO" id="GO:0008270">
    <property type="term" value="F:zinc ion binding"/>
    <property type="evidence" value="ECO:0007669"/>
    <property type="project" value="UniProtKB-UniRule"/>
</dbReference>
<evidence type="ECO:0000313" key="12">
    <source>
        <dbReference type="Proteomes" id="UP000253872"/>
    </source>
</evidence>
<comment type="catalytic activity">
    <reaction evidence="6">
        <text>2'-deoxycytidine + H2O + H(+) = 2'-deoxyuridine + NH4(+)</text>
        <dbReference type="Rhea" id="RHEA:13433"/>
        <dbReference type="ChEBI" id="CHEBI:15377"/>
        <dbReference type="ChEBI" id="CHEBI:15378"/>
        <dbReference type="ChEBI" id="CHEBI:15698"/>
        <dbReference type="ChEBI" id="CHEBI:16450"/>
        <dbReference type="ChEBI" id="CHEBI:28938"/>
        <dbReference type="EC" id="3.5.4.5"/>
    </reaction>
</comment>
<evidence type="ECO:0000259" key="10">
    <source>
        <dbReference type="PROSITE" id="PS51747"/>
    </source>
</evidence>
<comment type="similarity">
    <text evidence="1 6">Belongs to the cytidine and deoxycytidylate deaminase family.</text>
</comment>
<feature type="domain" description="CMP/dCMP-type deaminase" evidence="10">
    <location>
        <begin position="183"/>
        <end position="287"/>
    </location>
</feature>
<dbReference type="GO" id="GO:0004126">
    <property type="term" value="F:cytidine deaminase activity"/>
    <property type="evidence" value="ECO:0007669"/>
    <property type="project" value="UniProtKB-UniRule"/>
</dbReference>
<evidence type="ECO:0000256" key="9">
    <source>
        <dbReference type="PIRSR" id="PIRSR006334-3"/>
    </source>
</evidence>
<dbReference type="PANTHER" id="PTHR11644:SF2">
    <property type="entry name" value="CYTIDINE DEAMINASE"/>
    <property type="match status" value="1"/>
</dbReference>
<dbReference type="PROSITE" id="PS51747">
    <property type="entry name" value="CYT_DCMP_DEAMINASES_2"/>
    <property type="match status" value="2"/>
</dbReference>
<dbReference type="InterPro" id="IPR020797">
    <property type="entry name" value="Cytidine_deaminase_bacteria"/>
</dbReference>
<dbReference type="EMBL" id="QEPN01000009">
    <property type="protein sequence ID" value="RDE70093.1"/>
    <property type="molecule type" value="Genomic_DNA"/>
</dbReference>
<dbReference type="InterPro" id="IPR016192">
    <property type="entry name" value="APOBEC/CMP_deaminase_Zn-bd"/>
</dbReference>
<comment type="caution">
    <text evidence="11">The sequence shown here is derived from an EMBL/GenBank/DDBJ whole genome shotgun (WGS) entry which is preliminary data.</text>
</comment>
<dbReference type="HAMAP" id="MF_01558">
    <property type="entry name" value="Cyt_deam"/>
    <property type="match status" value="1"/>
</dbReference>
<dbReference type="FunFam" id="3.40.140.10:FF:000007">
    <property type="entry name" value="Cytidine deaminase"/>
    <property type="match status" value="1"/>
</dbReference>
<feature type="binding site" evidence="6 9">
    <location>
        <position position="131"/>
    </location>
    <ligand>
        <name>Zn(2+)</name>
        <dbReference type="ChEBI" id="CHEBI:29105"/>
        <note>catalytic</note>
    </ligand>
</feature>
<sequence length="287" mass="31524">MPILTKLSKLPDMPITSAVINYLSAQHYHAYLSAEQVKTLCEQFQLSQIDFALACLPVAACYSKAPISEFYVGAIAIGESGNFYFGANQEFESVSIGQTVHAEQSALMHAWQMGEKHITDVVVNYTPCGHCRQFMNELNSAPTLRIHLPHSQNNALHSYLPDAFGPRNLNITDCLFDGPMQTTQPANLTEAAIEAARSSYAPYSHLQSAVALQAGERIITGRYAENAAFNPSMLPLQNALNFYRLQGETAPISRVVLAENQSKLSTKESTFALVKAELGLEAEYIAF</sequence>
<comment type="function">
    <text evidence="6">This enzyme scavenges exogenous and endogenous cytidine and 2'-deoxycytidine for UMP synthesis.</text>
</comment>
<dbReference type="GO" id="GO:0072527">
    <property type="term" value="P:pyrimidine-containing compound metabolic process"/>
    <property type="evidence" value="ECO:0007669"/>
    <property type="project" value="UniProtKB-ARBA"/>
</dbReference>
<reference evidence="11 12" key="1">
    <citation type="submission" date="2018-05" db="EMBL/GenBank/DDBJ databases">
        <title>Draft Genome Sequences for a Diverse set of 7 Haemophilus Species.</title>
        <authorList>
            <person name="Nichols M."/>
            <person name="Topaz N."/>
            <person name="Wang X."/>
            <person name="Wang X."/>
            <person name="Boxrud D."/>
        </authorList>
    </citation>
    <scope>NUCLEOTIDE SEQUENCE [LARGE SCALE GENOMIC DNA]</scope>
    <source>
        <strain evidence="11 12">C2002001239</strain>
    </source>
</reference>
<comment type="subunit">
    <text evidence="2 6">Homodimer.</text>
</comment>
<dbReference type="Pfam" id="PF00383">
    <property type="entry name" value="dCMP_cyt_deam_1"/>
    <property type="match status" value="1"/>
</dbReference>
<dbReference type="GO" id="GO:0042802">
    <property type="term" value="F:identical protein binding"/>
    <property type="evidence" value="ECO:0007669"/>
    <property type="project" value="UniProtKB-ARBA"/>
</dbReference>
<proteinExistence type="inferred from homology"/>
<dbReference type="InterPro" id="IPR016193">
    <property type="entry name" value="Cytidine_deaminase-like"/>
</dbReference>
<keyword evidence="5 6" id="KW-0862">Zinc</keyword>
<dbReference type="GO" id="GO:0055086">
    <property type="term" value="P:nucleobase-containing small molecule metabolic process"/>
    <property type="evidence" value="ECO:0007669"/>
    <property type="project" value="UniProtKB-ARBA"/>
</dbReference>
<dbReference type="RefSeq" id="WP_111403906.1">
    <property type="nucleotide sequence ID" value="NZ_QEPN01000009.1"/>
</dbReference>
<evidence type="ECO:0000256" key="8">
    <source>
        <dbReference type="PIRSR" id="PIRSR006334-2"/>
    </source>
</evidence>
<keyword evidence="3 6" id="KW-0479">Metal-binding</keyword>
<dbReference type="PANTHER" id="PTHR11644">
    <property type="entry name" value="CYTIDINE DEAMINASE"/>
    <property type="match status" value="1"/>
</dbReference>
<dbReference type="InterPro" id="IPR050202">
    <property type="entry name" value="Cyt/Deoxycyt_deaminase"/>
</dbReference>
<dbReference type="Gene3D" id="3.40.140.10">
    <property type="entry name" value="Cytidine Deaminase, domain 2"/>
    <property type="match status" value="2"/>
</dbReference>
<dbReference type="EC" id="3.5.4.5" evidence="6"/>
<evidence type="ECO:0000256" key="4">
    <source>
        <dbReference type="ARBA" id="ARBA00022801"/>
    </source>
</evidence>
<comment type="catalytic activity">
    <reaction evidence="6">
        <text>cytidine + H2O + H(+) = uridine + NH4(+)</text>
        <dbReference type="Rhea" id="RHEA:16069"/>
        <dbReference type="ChEBI" id="CHEBI:15377"/>
        <dbReference type="ChEBI" id="CHEBI:15378"/>
        <dbReference type="ChEBI" id="CHEBI:16704"/>
        <dbReference type="ChEBI" id="CHEBI:17562"/>
        <dbReference type="ChEBI" id="CHEBI:28938"/>
        <dbReference type="EC" id="3.5.4.5"/>
    </reaction>
</comment>
<accession>A0A369YAF5</accession>
<organism evidence="11 12">
    <name type="scientific">Haemophilus sputorum</name>
    <dbReference type="NCBI Taxonomy" id="1078480"/>
    <lineage>
        <taxon>Bacteria</taxon>
        <taxon>Pseudomonadati</taxon>
        <taxon>Pseudomonadota</taxon>
        <taxon>Gammaproteobacteria</taxon>
        <taxon>Pasteurellales</taxon>
        <taxon>Pasteurellaceae</taxon>
        <taxon>Haemophilus</taxon>
    </lineage>
</organism>
<evidence type="ECO:0000256" key="6">
    <source>
        <dbReference type="HAMAP-Rule" id="MF_01558"/>
    </source>
</evidence>
<dbReference type="GO" id="GO:0005829">
    <property type="term" value="C:cytosol"/>
    <property type="evidence" value="ECO:0007669"/>
    <property type="project" value="TreeGrafter"/>
</dbReference>
<dbReference type="SUPFAM" id="SSF53927">
    <property type="entry name" value="Cytidine deaminase-like"/>
    <property type="match status" value="2"/>
</dbReference>
<dbReference type="Pfam" id="PF08211">
    <property type="entry name" value="dCMP_cyt_deam_2"/>
    <property type="match status" value="1"/>
</dbReference>
<evidence type="ECO:0000313" key="11">
    <source>
        <dbReference type="EMBL" id="RDE70093.1"/>
    </source>
</evidence>
<evidence type="ECO:0000256" key="7">
    <source>
        <dbReference type="PIRSR" id="PIRSR006334-1"/>
    </source>
</evidence>
<feature type="binding site" evidence="6 8">
    <location>
        <begin position="88"/>
        <end position="90"/>
    </location>
    <ligand>
        <name>substrate</name>
    </ligand>
</feature>
<comment type="cofactor">
    <cofactor evidence="6 9">
        <name>Zn(2+)</name>
        <dbReference type="ChEBI" id="CHEBI:29105"/>
    </cofactor>
    <text evidence="6 9">Binds 1 zinc ion.</text>
</comment>
<feature type="active site" description="Proton donor" evidence="6 7">
    <location>
        <position position="103"/>
    </location>
</feature>
<dbReference type="InterPro" id="IPR013171">
    <property type="entry name" value="Cyd/dCyd_deaminase_Zn-bd"/>
</dbReference>
<dbReference type="NCBIfam" id="NF006537">
    <property type="entry name" value="PRK09027.1"/>
    <property type="match status" value="1"/>
</dbReference>
<protein>
    <recommendedName>
        <fullName evidence="6">Cytidine deaminase</fullName>
        <ecNumber evidence="6">3.5.4.5</ecNumber>
    </recommendedName>
    <alternativeName>
        <fullName evidence="6">Cytidine aminohydrolase</fullName>
        <shortName evidence="6">CDA</shortName>
    </alternativeName>
</protein>
<dbReference type="PROSITE" id="PS00903">
    <property type="entry name" value="CYT_DCMP_DEAMINASES_1"/>
    <property type="match status" value="1"/>
</dbReference>
<feature type="binding site" evidence="6 9">
    <location>
        <position position="128"/>
    </location>
    <ligand>
        <name>Zn(2+)</name>
        <dbReference type="ChEBI" id="CHEBI:29105"/>
        <note>catalytic</note>
    </ligand>
</feature>
<evidence type="ECO:0000256" key="3">
    <source>
        <dbReference type="ARBA" id="ARBA00022723"/>
    </source>
</evidence>
<evidence type="ECO:0000256" key="5">
    <source>
        <dbReference type="ARBA" id="ARBA00022833"/>
    </source>
</evidence>
<dbReference type="InterPro" id="IPR002125">
    <property type="entry name" value="CMP_dCMP_dom"/>
</dbReference>
<gene>
    <name evidence="6" type="primary">cdd</name>
    <name evidence="11" type="ORF">DPV93_09400</name>
</gene>
<dbReference type="AlphaFoldDB" id="A0A369YAF5"/>
<feature type="domain" description="CMP/dCMP-type deaminase" evidence="10">
    <location>
        <begin position="47"/>
        <end position="167"/>
    </location>
</feature>
<evidence type="ECO:0000256" key="1">
    <source>
        <dbReference type="ARBA" id="ARBA00006576"/>
    </source>
</evidence>
<feature type="binding site" evidence="6 9">
    <location>
        <position position="101"/>
    </location>
    <ligand>
        <name>Zn(2+)</name>
        <dbReference type="ChEBI" id="CHEBI:29105"/>
        <note>catalytic</note>
    </ligand>
</feature>
<dbReference type="PIRSF" id="PIRSF006334">
    <property type="entry name" value="Cdd_plus_pseudo"/>
    <property type="match status" value="1"/>
</dbReference>
<keyword evidence="4 6" id="KW-0378">Hydrolase</keyword>
<dbReference type="Proteomes" id="UP000253872">
    <property type="component" value="Unassembled WGS sequence"/>
</dbReference>
<dbReference type="CDD" id="cd01283">
    <property type="entry name" value="cytidine_deaminase"/>
    <property type="match status" value="1"/>
</dbReference>
<evidence type="ECO:0000256" key="2">
    <source>
        <dbReference type="ARBA" id="ARBA00011738"/>
    </source>
</evidence>